<dbReference type="InterPro" id="IPR029063">
    <property type="entry name" value="SAM-dependent_MTases_sf"/>
</dbReference>
<evidence type="ECO:0000313" key="4">
    <source>
        <dbReference type="Proteomes" id="UP000799439"/>
    </source>
</evidence>
<dbReference type="OrthoDB" id="10256176at2759"/>
<feature type="region of interest" description="Disordered" evidence="1">
    <location>
        <begin position="126"/>
        <end position="187"/>
    </location>
</feature>
<evidence type="ECO:0000256" key="1">
    <source>
        <dbReference type="SAM" id="MobiDB-lite"/>
    </source>
</evidence>
<dbReference type="InterPro" id="IPR013216">
    <property type="entry name" value="Methyltransf_11"/>
</dbReference>
<comment type="caution">
    <text evidence="3">The sequence shown here is derived from an EMBL/GenBank/DDBJ whole genome shotgun (WGS) entry which is preliminary data.</text>
</comment>
<feature type="compositionally biased region" description="Pro residues" evidence="1">
    <location>
        <begin position="126"/>
        <end position="135"/>
    </location>
</feature>
<feature type="compositionally biased region" description="Polar residues" evidence="1">
    <location>
        <begin position="174"/>
        <end position="187"/>
    </location>
</feature>
<dbReference type="Pfam" id="PF08241">
    <property type="entry name" value="Methyltransf_11"/>
    <property type="match status" value="1"/>
</dbReference>
<gene>
    <name evidence="3" type="ORF">K461DRAFT_280165</name>
</gene>
<dbReference type="Gene3D" id="3.40.50.150">
    <property type="entry name" value="Vaccinia Virus protein VP39"/>
    <property type="match status" value="1"/>
</dbReference>
<reference evidence="3" key="1">
    <citation type="journal article" date="2020" name="Stud. Mycol.">
        <title>101 Dothideomycetes genomes: a test case for predicting lifestyles and emergence of pathogens.</title>
        <authorList>
            <person name="Haridas S."/>
            <person name="Albert R."/>
            <person name="Binder M."/>
            <person name="Bloem J."/>
            <person name="Labutti K."/>
            <person name="Salamov A."/>
            <person name="Andreopoulos B."/>
            <person name="Baker S."/>
            <person name="Barry K."/>
            <person name="Bills G."/>
            <person name="Bluhm B."/>
            <person name="Cannon C."/>
            <person name="Castanera R."/>
            <person name="Culley D."/>
            <person name="Daum C."/>
            <person name="Ezra D."/>
            <person name="Gonzalez J."/>
            <person name="Henrissat B."/>
            <person name="Kuo A."/>
            <person name="Liang C."/>
            <person name="Lipzen A."/>
            <person name="Lutzoni F."/>
            <person name="Magnuson J."/>
            <person name="Mondo S."/>
            <person name="Nolan M."/>
            <person name="Ohm R."/>
            <person name="Pangilinan J."/>
            <person name="Park H.-J."/>
            <person name="Ramirez L."/>
            <person name="Alfaro M."/>
            <person name="Sun H."/>
            <person name="Tritt A."/>
            <person name="Yoshinaga Y."/>
            <person name="Zwiers L.-H."/>
            <person name="Turgeon B."/>
            <person name="Goodwin S."/>
            <person name="Spatafora J."/>
            <person name="Crous P."/>
            <person name="Grigoriev I."/>
        </authorList>
    </citation>
    <scope>NUCLEOTIDE SEQUENCE</scope>
    <source>
        <strain evidence="3">CBS 260.36</strain>
    </source>
</reference>
<evidence type="ECO:0000259" key="2">
    <source>
        <dbReference type="Pfam" id="PF08241"/>
    </source>
</evidence>
<proteinExistence type="predicted"/>
<dbReference type="PANTHER" id="PTHR43591">
    <property type="entry name" value="METHYLTRANSFERASE"/>
    <property type="match status" value="1"/>
</dbReference>
<feature type="domain" description="Methyltransferase type 11" evidence="2">
    <location>
        <begin position="640"/>
        <end position="699"/>
    </location>
</feature>
<organism evidence="3 4">
    <name type="scientific">Myriangium duriaei CBS 260.36</name>
    <dbReference type="NCBI Taxonomy" id="1168546"/>
    <lineage>
        <taxon>Eukaryota</taxon>
        <taxon>Fungi</taxon>
        <taxon>Dikarya</taxon>
        <taxon>Ascomycota</taxon>
        <taxon>Pezizomycotina</taxon>
        <taxon>Dothideomycetes</taxon>
        <taxon>Dothideomycetidae</taxon>
        <taxon>Myriangiales</taxon>
        <taxon>Myriangiaceae</taxon>
        <taxon>Myriangium</taxon>
    </lineage>
</organism>
<dbReference type="EMBL" id="ML996088">
    <property type="protein sequence ID" value="KAF2151375.1"/>
    <property type="molecule type" value="Genomic_DNA"/>
</dbReference>
<feature type="compositionally biased region" description="Polar residues" evidence="1">
    <location>
        <begin position="775"/>
        <end position="789"/>
    </location>
</feature>
<protein>
    <recommendedName>
        <fullName evidence="2">Methyltransferase type 11 domain-containing protein</fullName>
    </recommendedName>
</protein>
<sequence length="885" mass="97174">MTTLGQTNQRTCPLVRTTSFSRPLQSHNNISNEERRGRNIPLKLITPVAHGKVRNGPGSSALTKTSISDCSTQFSSIWSHNCEADQDDDLYNLTEDESVVVPLAASASVKKEAAKIKSKYPGLIIPPPEQWPTPPRWAKQPTSTLAPASIAQQSLSPTRAPAANKSRPLRRIPSRTSTPSLDGSLTSEELAMSSCPSTPEVLSYSPKPDEWTAPAQLDAEAYAVLCQLAASSGRGSNNSSPRTSPAIPQEAFAEMSEIARECAGRPQRRSLGVAPLFTSSDPVSALSVPSPSTFFGSLHPTTRQTWCVGGTPPPPSTGTAERFYTLPWKNESPLAERRPIQETRPNATRKDSLFSTIEGIEATEITDNAFTAASQQNDDSGDRTKLWLHSQWAWMAHESVEVPADKLRSCFSPETITPSTPKTTAPDTASFFENTPSSKKSVRFLESVPEAEEPKEEQFINEAEPLFLQGFCYATTRSKSKDTFLQRQARAEASHMFSSTRPGRHSAQLRGEFEIKDVKQSAPSRPISKLVQTPTEDDEFKSTIASVERERQALDQVMPSVWELQAARQVFGSHLIAQPIAEQLKSRSNMRILDYGGGASCDWAWAVALQYRTSTVFTVTSSPIQPSTPLSGPPNHRIVRSNSPISLPFPDNHFDLVSARSLHTMLHTRFPDPDKFPGIDEYDFVLHEFMRVLKPGGFFEYQLMDAELLQPGPLGTALGSEFATSLRQCSYDPQASRYFLPRLRNVGFSDVKRAWFVLPTADVVPTWIDRGKTSGAGSTCPTPATSRTWTPRHGRKDSAVSTVQDSAPCATLPETPVVGSTESVRAMTGLMGARAWERWIVTLQREVGGDEEGMLGRVNRALEEGGRVGAGWKCLVGWARKSERE</sequence>
<dbReference type="AlphaFoldDB" id="A0A9P4J137"/>
<dbReference type="Proteomes" id="UP000799439">
    <property type="component" value="Unassembled WGS sequence"/>
</dbReference>
<feature type="compositionally biased region" description="Polar residues" evidence="1">
    <location>
        <begin position="140"/>
        <end position="157"/>
    </location>
</feature>
<name>A0A9P4J137_9PEZI</name>
<dbReference type="PANTHER" id="PTHR43591:SF92">
    <property type="entry name" value="METHYLTRANSFERASE TYPE 11 DOMAIN-CONTAINING PROTEIN"/>
    <property type="match status" value="1"/>
</dbReference>
<evidence type="ECO:0000313" key="3">
    <source>
        <dbReference type="EMBL" id="KAF2151375.1"/>
    </source>
</evidence>
<keyword evidence="4" id="KW-1185">Reference proteome</keyword>
<accession>A0A9P4J137</accession>
<dbReference type="SUPFAM" id="SSF53335">
    <property type="entry name" value="S-adenosyl-L-methionine-dependent methyltransferases"/>
    <property type="match status" value="1"/>
</dbReference>
<dbReference type="GO" id="GO:0008757">
    <property type="term" value="F:S-adenosylmethionine-dependent methyltransferase activity"/>
    <property type="evidence" value="ECO:0007669"/>
    <property type="project" value="InterPro"/>
</dbReference>
<feature type="region of interest" description="Disordered" evidence="1">
    <location>
        <begin position="773"/>
        <end position="795"/>
    </location>
</feature>